<gene>
    <name evidence="2" type="ORF">FHR99_002505</name>
</gene>
<proteinExistence type="predicted"/>
<dbReference type="Proteomes" id="UP000537130">
    <property type="component" value="Unassembled WGS sequence"/>
</dbReference>
<sequence length="114" mass="13231">MNYSISTATSQQRQSGSLITTIALVLALTFGFKPAQAHADSDEAIAALLIGASLLFAAHEVHDDYDDYDEYYESYHRHSHREYRHKKHKKHKHRHRHARGHGHDDCDDDWYDDD</sequence>
<keyword evidence="3" id="KW-1185">Reference proteome</keyword>
<feature type="compositionally biased region" description="Basic residues" evidence="1">
    <location>
        <begin position="78"/>
        <end position="100"/>
    </location>
</feature>
<dbReference type="AlphaFoldDB" id="A0A7W4W693"/>
<name>A0A7W4W693_9GAMM</name>
<organism evidence="2 3">
    <name type="scientific">Litorivivens lipolytica</name>
    <dbReference type="NCBI Taxonomy" id="1524264"/>
    <lineage>
        <taxon>Bacteria</taxon>
        <taxon>Pseudomonadati</taxon>
        <taxon>Pseudomonadota</taxon>
        <taxon>Gammaproteobacteria</taxon>
        <taxon>Litorivivens</taxon>
    </lineage>
</organism>
<dbReference type="RefSeq" id="WP_183411027.1">
    <property type="nucleotide sequence ID" value="NZ_JACHWY010000003.1"/>
</dbReference>
<comment type="caution">
    <text evidence="2">The sequence shown here is derived from an EMBL/GenBank/DDBJ whole genome shotgun (WGS) entry which is preliminary data.</text>
</comment>
<evidence type="ECO:0000256" key="1">
    <source>
        <dbReference type="SAM" id="MobiDB-lite"/>
    </source>
</evidence>
<evidence type="ECO:0000313" key="3">
    <source>
        <dbReference type="Proteomes" id="UP000537130"/>
    </source>
</evidence>
<dbReference type="EMBL" id="JACHWY010000003">
    <property type="protein sequence ID" value="MBB3048231.1"/>
    <property type="molecule type" value="Genomic_DNA"/>
</dbReference>
<protein>
    <submittedName>
        <fullName evidence="2">ABC-type nickel/cobalt efflux system permease component RcnA</fullName>
    </submittedName>
</protein>
<feature type="compositionally biased region" description="Acidic residues" evidence="1">
    <location>
        <begin position="105"/>
        <end position="114"/>
    </location>
</feature>
<evidence type="ECO:0000313" key="2">
    <source>
        <dbReference type="EMBL" id="MBB3048231.1"/>
    </source>
</evidence>
<feature type="region of interest" description="Disordered" evidence="1">
    <location>
        <begin position="78"/>
        <end position="114"/>
    </location>
</feature>
<accession>A0A7W4W693</accession>
<reference evidence="2 3" key="1">
    <citation type="submission" date="2020-08" db="EMBL/GenBank/DDBJ databases">
        <title>Genomic Encyclopedia of Type Strains, Phase III (KMG-III): the genomes of soil and plant-associated and newly described type strains.</title>
        <authorList>
            <person name="Whitman W."/>
        </authorList>
    </citation>
    <scope>NUCLEOTIDE SEQUENCE [LARGE SCALE GENOMIC DNA]</scope>
    <source>
        <strain evidence="2 3">CECT 8654</strain>
    </source>
</reference>